<dbReference type="EMBL" id="MF417908">
    <property type="protein sequence ID" value="ASN70522.1"/>
    <property type="molecule type" value="Genomic_DNA"/>
</dbReference>
<name>A0A2H4J5J0_9CAUD</name>
<reference evidence="1" key="1">
    <citation type="submission" date="2017-06" db="EMBL/GenBank/DDBJ databases">
        <title>Novel phages from South African skin metaviromes.</title>
        <authorList>
            <person name="van Zyl L.J."/>
            <person name="Abrahams Y."/>
            <person name="Stander E.A."/>
            <person name="Kirby B.M."/>
            <person name="Clavaud C."/>
            <person name="Farcet C."/>
            <person name="Breton L."/>
            <person name="Trindade M.I."/>
        </authorList>
    </citation>
    <scope>NUCLEOTIDE SEQUENCE</scope>
</reference>
<gene>
    <name evidence="1" type="ORF">10S1_19</name>
</gene>
<proteinExistence type="predicted"/>
<sequence>MNLFKNLGVSLGQAFRRRIIENFYMIEKYINNILSSNVKHQTTDKNAHHSKQITHQNWTVEDELDYQWEVKDNLVIGANGDGIAETKESRTAVTDKVSYPTLNNRLKQDFLYLLKNDEDIMKELNDFKEQTNHNLSLIDNPLDRLNYQRGLGVIDARGLDGISFIQGININQDKDELYVTRKDNAKSEMIITRYKYSSLKYMDHKSIKTNSTGAFNEGSPYFYNEQGDLCFIIRVNYDQIACIYNYTQDRKSKDFVLPGSSKHGTDLDGRYYFTHFGHSKDVFGVYVYDLESVKEMKPKLIKMLRFDKEAMFDEKPQGITMVNDHFVITRGETEPIITVLNFSGKIVQNFPLDKYSVQDMLATTLNDDSIEFSPPRYETEAACAIKGDDGNEYLVIPHIFYNNEKVYLTVAGDKTSYKVTTKEPIQNKIYPKWNLVTDYKNGTSAYSQYDWEKPQYMMDSDGFITLRGIATYPRRNRNEEWTAMNKVLFTLPYPYINYTNQNFKTVAGGNPEKANRIMISRNSSGLTDVILVSTSDNSDKPFCVLDGIRFYSETRLEKTELN</sequence>
<organism evidence="1">
    <name type="scientific">uncultured Caudovirales phage</name>
    <dbReference type="NCBI Taxonomy" id="2100421"/>
    <lineage>
        <taxon>Viruses</taxon>
        <taxon>Duplodnaviria</taxon>
        <taxon>Heunggongvirae</taxon>
        <taxon>Uroviricota</taxon>
        <taxon>Caudoviricetes</taxon>
        <taxon>Peduoviridae</taxon>
        <taxon>Maltschvirus</taxon>
        <taxon>Maltschvirus maltsch</taxon>
    </lineage>
</organism>
<evidence type="ECO:0000313" key="1">
    <source>
        <dbReference type="EMBL" id="ASN70522.1"/>
    </source>
</evidence>
<protein>
    <submittedName>
        <fullName evidence="1">Uncharacterized protein</fullName>
    </submittedName>
</protein>
<accession>A0A2H4J5J0</accession>